<dbReference type="PANTHER" id="PTHR47359:SF3">
    <property type="entry name" value="NLP_P60 DOMAIN-CONTAINING PROTEIN-RELATED"/>
    <property type="match status" value="1"/>
</dbReference>
<evidence type="ECO:0000256" key="3">
    <source>
        <dbReference type="ARBA" id="ARBA00022801"/>
    </source>
</evidence>
<proteinExistence type="inferred from homology"/>
<dbReference type="InterPro" id="IPR000064">
    <property type="entry name" value="NLP_P60_dom"/>
</dbReference>
<feature type="coiled-coil region" evidence="5">
    <location>
        <begin position="41"/>
        <end position="75"/>
    </location>
</feature>
<feature type="compositionally biased region" description="Basic and acidic residues" evidence="6">
    <location>
        <begin position="205"/>
        <end position="230"/>
    </location>
</feature>
<evidence type="ECO:0000256" key="5">
    <source>
        <dbReference type="SAM" id="Coils"/>
    </source>
</evidence>
<organism evidence="8 9">
    <name type="scientific">Kribbella sancticallisti</name>
    <dbReference type="NCBI Taxonomy" id="460087"/>
    <lineage>
        <taxon>Bacteria</taxon>
        <taxon>Bacillati</taxon>
        <taxon>Actinomycetota</taxon>
        <taxon>Actinomycetes</taxon>
        <taxon>Propionibacteriales</taxon>
        <taxon>Kribbellaceae</taxon>
        <taxon>Kribbella</taxon>
    </lineage>
</organism>
<dbReference type="InterPro" id="IPR051794">
    <property type="entry name" value="PG_Endopeptidase_C40"/>
</dbReference>
<dbReference type="PANTHER" id="PTHR47359">
    <property type="entry name" value="PEPTIDOGLYCAN DL-ENDOPEPTIDASE CWLO"/>
    <property type="match status" value="1"/>
</dbReference>
<evidence type="ECO:0000256" key="2">
    <source>
        <dbReference type="ARBA" id="ARBA00022670"/>
    </source>
</evidence>
<name>A0ABN2EEK0_9ACTN</name>
<evidence type="ECO:0000256" key="6">
    <source>
        <dbReference type="SAM" id="MobiDB-lite"/>
    </source>
</evidence>
<accession>A0ABN2EEK0</accession>
<dbReference type="EMBL" id="BAAAOS010000054">
    <property type="protein sequence ID" value="GAA1605011.1"/>
    <property type="molecule type" value="Genomic_DNA"/>
</dbReference>
<comment type="caution">
    <text evidence="8">The sequence shown here is derived from an EMBL/GenBank/DDBJ whole genome shotgun (WGS) entry which is preliminary data.</text>
</comment>
<gene>
    <name evidence="8" type="ORF">GCM10009789_68710</name>
</gene>
<dbReference type="Proteomes" id="UP001500393">
    <property type="component" value="Unassembled WGS sequence"/>
</dbReference>
<dbReference type="PROSITE" id="PS51935">
    <property type="entry name" value="NLPC_P60"/>
    <property type="match status" value="1"/>
</dbReference>
<evidence type="ECO:0000256" key="1">
    <source>
        <dbReference type="ARBA" id="ARBA00007074"/>
    </source>
</evidence>
<evidence type="ECO:0000313" key="8">
    <source>
        <dbReference type="EMBL" id="GAA1605011.1"/>
    </source>
</evidence>
<keyword evidence="3" id="KW-0378">Hydrolase</keyword>
<keyword evidence="5" id="KW-0175">Coiled coil</keyword>
<dbReference type="SUPFAM" id="SSF54001">
    <property type="entry name" value="Cysteine proteinases"/>
    <property type="match status" value="1"/>
</dbReference>
<keyword evidence="9" id="KW-1185">Reference proteome</keyword>
<feature type="region of interest" description="Disordered" evidence="6">
    <location>
        <begin position="205"/>
        <end position="238"/>
    </location>
</feature>
<protein>
    <submittedName>
        <fullName evidence="8">C40 family peptidase</fullName>
    </submittedName>
</protein>
<evidence type="ECO:0000259" key="7">
    <source>
        <dbReference type="PROSITE" id="PS51935"/>
    </source>
</evidence>
<dbReference type="Gene3D" id="3.90.1720.10">
    <property type="entry name" value="endopeptidase domain like (from Nostoc punctiforme)"/>
    <property type="match status" value="1"/>
</dbReference>
<reference evidence="8 9" key="1">
    <citation type="journal article" date="2019" name="Int. J. Syst. Evol. Microbiol.">
        <title>The Global Catalogue of Microorganisms (GCM) 10K type strain sequencing project: providing services to taxonomists for standard genome sequencing and annotation.</title>
        <authorList>
            <consortium name="The Broad Institute Genomics Platform"/>
            <consortium name="The Broad Institute Genome Sequencing Center for Infectious Disease"/>
            <person name="Wu L."/>
            <person name="Ma J."/>
        </authorList>
    </citation>
    <scope>NUCLEOTIDE SEQUENCE [LARGE SCALE GENOMIC DNA]</scope>
    <source>
        <strain evidence="8 9">JCM 14969</strain>
    </source>
</reference>
<feature type="domain" description="NlpC/P60" evidence="7">
    <location>
        <begin position="240"/>
        <end position="356"/>
    </location>
</feature>
<evidence type="ECO:0000313" key="9">
    <source>
        <dbReference type="Proteomes" id="UP001500393"/>
    </source>
</evidence>
<dbReference type="Pfam" id="PF00877">
    <property type="entry name" value="NLPC_P60"/>
    <property type="match status" value="1"/>
</dbReference>
<evidence type="ECO:0000256" key="4">
    <source>
        <dbReference type="ARBA" id="ARBA00022807"/>
    </source>
</evidence>
<keyword evidence="2" id="KW-0645">Protease</keyword>
<comment type="similarity">
    <text evidence="1">Belongs to the peptidase C40 family.</text>
</comment>
<sequence length="356" mass="37830">MSNGWRRHPARVALPLITAVVVAAALGLVGGSAAAEPKPTLAEARQTVATLQHQAEEAGEAANDLTGQIATARRKVAALTEGAGRQERVVQEIGRRIGLLAVANYQRSQMTTTAQLLLSSDPDQFLKQASTAQAYAGQQTAVLRRYQNASGKLADLRSIERSELQALAAVQAKQNELKAKIASNLAAADKVLAKLTDAERDRLAAEDAAEVQREKDEAEAERRRTSRDSQRTAGPDVPASGRAKIAVAYALNQIGDPYLWAAAGPDAFDCSGLTLSAWGKAGISLSHSSTAQYNEGRRVSRADLMPGDLLFYFTPISHVSMYIGNGKAVHASRPGKPVQIDPAFGQMPYVGAVRPG</sequence>
<keyword evidence="4" id="KW-0788">Thiol protease</keyword>
<dbReference type="InterPro" id="IPR038765">
    <property type="entry name" value="Papain-like_cys_pep_sf"/>
</dbReference>